<protein>
    <submittedName>
        <fullName evidence="2">Uncharacterized protein</fullName>
    </submittedName>
</protein>
<dbReference type="AlphaFoldDB" id="A0A1G6TMG6"/>
<dbReference type="Gene3D" id="3.40.50.2300">
    <property type="match status" value="1"/>
</dbReference>
<organism evidence="2 3">
    <name type="scientific">Williamwhitmania taraxaci</name>
    <dbReference type="NCBI Taxonomy" id="1640674"/>
    <lineage>
        <taxon>Bacteria</taxon>
        <taxon>Pseudomonadati</taxon>
        <taxon>Bacteroidota</taxon>
        <taxon>Bacteroidia</taxon>
        <taxon>Bacteroidales</taxon>
        <taxon>Williamwhitmaniaceae</taxon>
        <taxon>Williamwhitmania</taxon>
    </lineage>
</organism>
<dbReference type="RefSeq" id="WP_092441028.1">
    <property type="nucleotide sequence ID" value="NZ_FMYP01000127.1"/>
</dbReference>
<keyword evidence="1" id="KW-0175">Coiled coil</keyword>
<dbReference type="EMBL" id="FMYP01000127">
    <property type="protein sequence ID" value="SDD30054.1"/>
    <property type="molecule type" value="Genomic_DNA"/>
</dbReference>
<dbReference type="InterPro" id="IPR011006">
    <property type="entry name" value="CheY-like_superfamily"/>
</dbReference>
<feature type="coiled-coil region" evidence="1">
    <location>
        <begin position="132"/>
        <end position="166"/>
    </location>
</feature>
<keyword evidence="3" id="KW-1185">Reference proteome</keyword>
<reference evidence="2 3" key="1">
    <citation type="submission" date="2016-09" db="EMBL/GenBank/DDBJ databases">
        <authorList>
            <person name="Capua I."/>
            <person name="De Benedictis P."/>
            <person name="Joannis T."/>
            <person name="Lombin L.H."/>
            <person name="Cattoli G."/>
        </authorList>
    </citation>
    <scope>NUCLEOTIDE SEQUENCE [LARGE SCALE GENOMIC DNA]</scope>
    <source>
        <strain evidence="2 3">A7P-90m</strain>
    </source>
</reference>
<gene>
    <name evidence="2" type="ORF">SAMN05216323_11273</name>
</gene>
<sequence length="224" mass="26173">MYKILFIDEEKETLDDFEEFVEKFPSRVELVPLTALPLASKEEMIEYIIKLAPDALVVDFRLNEMKNDIKYNIPYNGVDLVEEYQSIRNHFPCFVLTALDDEAVNQSEDVNIVYIKNILYKKEDENAKAKFLDRVLGQIEHYKSRIEDAKKELDELVNLRKTGNADIDIENRIIELDDFLEKSIDAKNSIPSEYKSLSNSNRLDSILNKVDELLRKIDKDAKYI</sequence>
<dbReference type="OrthoDB" id="1437983at2"/>
<evidence type="ECO:0000313" key="3">
    <source>
        <dbReference type="Proteomes" id="UP000199452"/>
    </source>
</evidence>
<evidence type="ECO:0000256" key="1">
    <source>
        <dbReference type="SAM" id="Coils"/>
    </source>
</evidence>
<name>A0A1G6TMG6_9BACT</name>
<proteinExistence type="predicted"/>
<dbReference type="Proteomes" id="UP000199452">
    <property type="component" value="Unassembled WGS sequence"/>
</dbReference>
<dbReference type="STRING" id="1640674.SAMN05216323_11273"/>
<dbReference type="SUPFAM" id="SSF52172">
    <property type="entry name" value="CheY-like"/>
    <property type="match status" value="1"/>
</dbReference>
<accession>A0A1G6TMG6</accession>
<evidence type="ECO:0000313" key="2">
    <source>
        <dbReference type="EMBL" id="SDD30054.1"/>
    </source>
</evidence>